<dbReference type="CDD" id="cd07012">
    <property type="entry name" value="PBP2_Bug_TTT"/>
    <property type="match status" value="1"/>
</dbReference>
<protein>
    <submittedName>
        <fullName evidence="3">Tripartite-type tricarboxylate transporter receptor subunit TctC</fullName>
    </submittedName>
</protein>
<sequence>MGKKIRPISARISIATVTCVGILMVASGSAQAEPDYPDRPIKIVVPFAAGGSTDLVARSMAEGLGKLWRKPVVVENREGASGTIGARVVANAKPDGYTLLFGTQTTVAVAPHILKTKPYDAEKDFIPITELVHTTQLLSVPKSSKFHSLKDFIVYAKAHPDELTYGGGYGATTDMSMRLLMSAANIDLLGVPYKGSALSMNDLLAGRLDAMFDVVTTSLPHVKAGNLRALATTSPKRLPTFPDVPTFAEEGYPNFPNVWFGLFAPAGTPFDIVQKIADDSRKVLNEPERKKILVAAPLSIVASSPEDFTKLVQDENKTWLKVVKDYNLKIQ</sequence>
<dbReference type="InterPro" id="IPR042100">
    <property type="entry name" value="Bug_dom1"/>
</dbReference>
<evidence type="ECO:0000256" key="1">
    <source>
        <dbReference type="ARBA" id="ARBA00006987"/>
    </source>
</evidence>
<proteinExistence type="inferred from homology"/>
<organism evidence="3 4">
    <name type="scientific">Advenella incenata</name>
    <dbReference type="NCBI Taxonomy" id="267800"/>
    <lineage>
        <taxon>Bacteria</taxon>
        <taxon>Pseudomonadati</taxon>
        <taxon>Pseudomonadota</taxon>
        <taxon>Betaproteobacteria</taxon>
        <taxon>Burkholderiales</taxon>
        <taxon>Alcaligenaceae</taxon>
    </lineage>
</organism>
<dbReference type="PIRSF" id="PIRSF017082">
    <property type="entry name" value="YflP"/>
    <property type="match status" value="1"/>
</dbReference>
<gene>
    <name evidence="3" type="ORF">EV681_0051</name>
</gene>
<name>A0A4V2FTI2_9BURK</name>
<dbReference type="EMBL" id="SHKO01000001">
    <property type="protein sequence ID" value="RZT98275.1"/>
    <property type="molecule type" value="Genomic_DNA"/>
</dbReference>
<dbReference type="SUPFAM" id="SSF53850">
    <property type="entry name" value="Periplasmic binding protein-like II"/>
    <property type="match status" value="1"/>
</dbReference>
<evidence type="ECO:0000256" key="2">
    <source>
        <dbReference type="SAM" id="SignalP"/>
    </source>
</evidence>
<dbReference type="Gene3D" id="3.40.190.10">
    <property type="entry name" value="Periplasmic binding protein-like II"/>
    <property type="match status" value="1"/>
</dbReference>
<reference evidence="3 4" key="1">
    <citation type="submission" date="2019-02" db="EMBL/GenBank/DDBJ databases">
        <title>Genomic Encyclopedia of Type Strains, Phase IV (KMG-IV): sequencing the most valuable type-strain genomes for metagenomic binning, comparative biology and taxonomic classification.</title>
        <authorList>
            <person name="Goeker M."/>
        </authorList>
    </citation>
    <scope>NUCLEOTIDE SEQUENCE [LARGE SCALE GENOMIC DNA]</scope>
    <source>
        <strain evidence="3 4">DSM 23814</strain>
    </source>
</reference>
<dbReference type="PANTHER" id="PTHR42928">
    <property type="entry name" value="TRICARBOXYLATE-BINDING PROTEIN"/>
    <property type="match status" value="1"/>
</dbReference>
<dbReference type="InterPro" id="IPR005064">
    <property type="entry name" value="BUG"/>
</dbReference>
<dbReference type="Proteomes" id="UP000293398">
    <property type="component" value="Unassembled WGS sequence"/>
</dbReference>
<keyword evidence="2" id="KW-0732">Signal</keyword>
<feature type="chain" id="PRO_5020224231" evidence="2">
    <location>
        <begin position="33"/>
        <end position="331"/>
    </location>
</feature>
<dbReference type="AlphaFoldDB" id="A0A4V2FTI2"/>
<keyword evidence="3" id="KW-0675">Receptor</keyword>
<comment type="caution">
    <text evidence="3">The sequence shown here is derived from an EMBL/GenBank/DDBJ whole genome shotgun (WGS) entry which is preliminary data.</text>
</comment>
<dbReference type="PANTHER" id="PTHR42928:SF5">
    <property type="entry name" value="BLR1237 PROTEIN"/>
    <property type="match status" value="1"/>
</dbReference>
<dbReference type="RefSeq" id="WP_130303002.1">
    <property type="nucleotide sequence ID" value="NZ_SHKO01000001.1"/>
</dbReference>
<dbReference type="OrthoDB" id="8678477at2"/>
<evidence type="ECO:0000313" key="3">
    <source>
        <dbReference type="EMBL" id="RZT98275.1"/>
    </source>
</evidence>
<dbReference type="Pfam" id="PF03401">
    <property type="entry name" value="TctC"/>
    <property type="match status" value="1"/>
</dbReference>
<dbReference type="Gene3D" id="3.40.190.150">
    <property type="entry name" value="Bordetella uptake gene, domain 1"/>
    <property type="match status" value="1"/>
</dbReference>
<accession>A0A4V2FTI2</accession>
<comment type="similarity">
    <text evidence="1">Belongs to the UPF0065 (bug) family.</text>
</comment>
<keyword evidence="4" id="KW-1185">Reference proteome</keyword>
<feature type="signal peptide" evidence="2">
    <location>
        <begin position="1"/>
        <end position="32"/>
    </location>
</feature>
<evidence type="ECO:0000313" key="4">
    <source>
        <dbReference type="Proteomes" id="UP000293398"/>
    </source>
</evidence>